<name>A0ACB8G460_9SAUR</name>
<evidence type="ECO:0000313" key="1">
    <source>
        <dbReference type="EMBL" id="KAH8014300.1"/>
    </source>
</evidence>
<dbReference type="EMBL" id="CM037615">
    <property type="protein sequence ID" value="KAH8014300.1"/>
    <property type="molecule type" value="Genomic_DNA"/>
</dbReference>
<proteinExistence type="predicted"/>
<keyword evidence="2" id="KW-1185">Reference proteome</keyword>
<sequence length="209" mass="23251">MLMMQSAQDHHGQVHRHSITLPTWPDALMATSRFSPEREIFSRSSAERKADAGSERGNPTMKSDGKIPRARSKKCAPGKRASYRSFQKSGKEDNQRPLLASEHYNSSLIFKRSPRNGSSCLRLAAKEPREDLRPLRWREDGASVPERAAEGTTMENSTDPDIRSTSPNRQDCTRAGGQPKAQQPSSDQILPGGWQQASAQELVDLLRSP</sequence>
<dbReference type="Proteomes" id="UP000827872">
    <property type="component" value="Linkage Group LG02"/>
</dbReference>
<accession>A0ACB8G460</accession>
<evidence type="ECO:0000313" key="2">
    <source>
        <dbReference type="Proteomes" id="UP000827872"/>
    </source>
</evidence>
<organism evidence="1 2">
    <name type="scientific">Sphaerodactylus townsendi</name>
    <dbReference type="NCBI Taxonomy" id="933632"/>
    <lineage>
        <taxon>Eukaryota</taxon>
        <taxon>Metazoa</taxon>
        <taxon>Chordata</taxon>
        <taxon>Craniata</taxon>
        <taxon>Vertebrata</taxon>
        <taxon>Euteleostomi</taxon>
        <taxon>Lepidosauria</taxon>
        <taxon>Squamata</taxon>
        <taxon>Bifurcata</taxon>
        <taxon>Gekkota</taxon>
        <taxon>Sphaerodactylidae</taxon>
        <taxon>Sphaerodactylus</taxon>
    </lineage>
</organism>
<comment type="caution">
    <text evidence="1">The sequence shown here is derived from an EMBL/GenBank/DDBJ whole genome shotgun (WGS) entry which is preliminary data.</text>
</comment>
<gene>
    <name evidence="1" type="ORF">K3G42_028192</name>
</gene>
<protein>
    <submittedName>
        <fullName evidence="1">Uncharacterized protein</fullName>
    </submittedName>
</protein>
<reference evidence="1" key="1">
    <citation type="submission" date="2021-08" db="EMBL/GenBank/DDBJ databases">
        <title>The first chromosome-level gecko genome reveals the dynamic sex chromosomes of Neotropical dwarf geckos (Sphaerodactylidae: Sphaerodactylus).</title>
        <authorList>
            <person name="Pinto B.J."/>
            <person name="Keating S.E."/>
            <person name="Gamble T."/>
        </authorList>
    </citation>
    <scope>NUCLEOTIDE SEQUENCE</scope>
    <source>
        <strain evidence="1">TG3544</strain>
    </source>
</reference>